<dbReference type="InterPro" id="IPR043129">
    <property type="entry name" value="ATPase_NBD"/>
</dbReference>
<name>A0ABP1YZS3_THIA3</name>
<dbReference type="PANTHER" id="PTHR30605">
    <property type="entry name" value="ANHYDRO-N-ACETYLMURAMIC ACID KINASE"/>
    <property type="match status" value="1"/>
</dbReference>
<dbReference type="PANTHER" id="PTHR30605:SF0">
    <property type="entry name" value="ANHYDRO-N-ACETYLMURAMIC ACID KINASE"/>
    <property type="match status" value="1"/>
</dbReference>
<dbReference type="EMBL" id="CTRI01000003">
    <property type="protein sequence ID" value="CQR28166.1"/>
    <property type="molecule type" value="Genomic_DNA"/>
</dbReference>
<accession>A0ABP1YZS3</accession>
<dbReference type="Proteomes" id="UP000078599">
    <property type="component" value="Unassembled WGS sequence"/>
</dbReference>
<proteinExistence type="inferred from homology"/>
<dbReference type="GO" id="GO:0016301">
    <property type="term" value="F:kinase activity"/>
    <property type="evidence" value="ECO:0007669"/>
    <property type="project" value="UniProtKB-KW"/>
</dbReference>
<dbReference type="EC" id="2.7.1.170" evidence="1"/>
<evidence type="ECO:0000313" key="2">
    <source>
        <dbReference type="EMBL" id="CQR28166.1"/>
    </source>
</evidence>
<keyword evidence="1" id="KW-0067">ATP-binding</keyword>
<organism evidence="2 3">
    <name type="scientific">Thiomonas arsenitoxydans (strain DSM 22701 / CIP 110005 / 3As)</name>
    <dbReference type="NCBI Taxonomy" id="426114"/>
    <lineage>
        <taxon>Bacteria</taxon>
        <taxon>Pseudomonadati</taxon>
        <taxon>Pseudomonadota</taxon>
        <taxon>Betaproteobacteria</taxon>
        <taxon>Burkholderiales</taxon>
        <taxon>Thiomonas</taxon>
    </lineage>
</organism>
<feature type="binding site" evidence="1">
    <location>
        <begin position="22"/>
        <end position="29"/>
    </location>
    <ligand>
        <name>ATP</name>
        <dbReference type="ChEBI" id="CHEBI:30616"/>
    </ligand>
</feature>
<comment type="caution">
    <text evidence="2">The sequence shown here is derived from an EMBL/GenBank/DDBJ whole genome shotgun (WGS) entry which is preliminary data.</text>
</comment>
<dbReference type="SUPFAM" id="SSF53067">
    <property type="entry name" value="Actin-like ATPase domain"/>
    <property type="match status" value="1"/>
</dbReference>
<dbReference type="CDD" id="cd24050">
    <property type="entry name" value="ASKHA_NBD_ANMK"/>
    <property type="match status" value="1"/>
</dbReference>
<protein>
    <recommendedName>
        <fullName evidence="1">Anhydro-N-acetylmuramic acid kinase</fullName>
        <ecNumber evidence="1">2.7.1.170</ecNumber>
    </recommendedName>
    <alternativeName>
        <fullName evidence="1">AnhMurNAc kinase</fullName>
    </alternativeName>
</protein>
<gene>
    <name evidence="1 2" type="primary">anmK</name>
    <name evidence="2" type="ORF">THICB1_110354</name>
</gene>
<comment type="pathway">
    <text evidence="1">Amino-sugar metabolism; 1,6-anhydro-N-acetylmuramate degradation.</text>
</comment>
<dbReference type="NCBIfam" id="NF007139">
    <property type="entry name" value="PRK09585.1-3"/>
    <property type="match status" value="1"/>
</dbReference>
<keyword evidence="3" id="KW-1185">Reference proteome</keyword>
<keyword evidence="1" id="KW-0547">Nucleotide-binding</keyword>
<keyword evidence="1 2" id="KW-0808">Transferase</keyword>
<comment type="similarity">
    <text evidence="1">Belongs to the anhydro-N-acetylmuramic acid kinase family.</text>
</comment>
<dbReference type="InterPro" id="IPR005338">
    <property type="entry name" value="Anhydro_N_Ac-Mur_kinase"/>
</dbReference>
<dbReference type="Gene3D" id="3.30.420.40">
    <property type="match status" value="2"/>
</dbReference>
<reference evidence="2 3" key="1">
    <citation type="submission" date="2015-03" db="EMBL/GenBank/DDBJ databases">
        <authorList>
            <person name="Regsiter A."/>
            <person name="william w."/>
        </authorList>
    </citation>
    <scope>NUCLEOTIDE SEQUENCE [LARGE SCALE GENOMIC DNA]</scope>
    <source>
        <strain evidence="2 3">CB1</strain>
    </source>
</reference>
<sequence>MTTPCGWRVSTEPGLFIGLMSGTSLDGVDGVLLESAPGTPPRVLAHAARAFPTGLRAEFFALNTADFDELHRSALAAQQLADLYAEVVATLLRDSGVSAASVRAIGAHGQTVRHRPDLGYTAQINAPALLAERCGIAVVADFRSRDVAAGGQGAPLVPAFHRAVFAVAGADVAILNLGGFANLSLLFADGRTLGFDTGPGNALLDHWAQRHLGHPYDAQGAWAAGGAVRADLLTQFLADPYFSRVAPKSTGRDDFHPAWLERHLSAHAAQASPQDVQATLAALTAHSVAEALRRAMPAVCELVICGGGARNTDLLSRLQQALPGVTCRPSDHSGIPAEQVEAAAFAWLAQQTLLGLPSNLPAVTGAAGPRVLGAVYPA</sequence>
<keyword evidence="1" id="KW-0119">Carbohydrate metabolism</keyword>
<dbReference type="Pfam" id="PF03702">
    <property type="entry name" value="AnmK"/>
    <property type="match status" value="1"/>
</dbReference>
<comment type="function">
    <text evidence="1">Catalyzes the specific phosphorylation of 1,6-anhydro-N-acetylmuramic acid (anhMurNAc) with the simultaneous cleavage of the 1,6-anhydro ring, generating MurNAc-6-P. Is required for the utilization of anhMurNAc either imported from the medium or derived from its own cell wall murein, and thus plays a role in cell wall recycling.</text>
</comment>
<dbReference type="HAMAP" id="MF_01270">
    <property type="entry name" value="AnhMurNAc_kinase"/>
    <property type="match status" value="1"/>
</dbReference>
<keyword evidence="1 2" id="KW-0418">Kinase</keyword>
<comment type="catalytic activity">
    <reaction evidence="1">
        <text>1,6-anhydro-N-acetyl-beta-muramate + ATP + H2O = N-acetyl-D-muramate 6-phosphate + ADP + H(+)</text>
        <dbReference type="Rhea" id="RHEA:24952"/>
        <dbReference type="ChEBI" id="CHEBI:15377"/>
        <dbReference type="ChEBI" id="CHEBI:15378"/>
        <dbReference type="ChEBI" id="CHEBI:30616"/>
        <dbReference type="ChEBI" id="CHEBI:58690"/>
        <dbReference type="ChEBI" id="CHEBI:58722"/>
        <dbReference type="ChEBI" id="CHEBI:456216"/>
        <dbReference type="EC" id="2.7.1.170"/>
    </reaction>
</comment>
<evidence type="ECO:0000256" key="1">
    <source>
        <dbReference type="HAMAP-Rule" id="MF_01270"/>
    </source>
</evidence>
<evidence type="ECO:0000313" key="3">
    <source>
        <dbReference type="Proteomes" id="UP000078599"/>
    </source>
</evidence>
<comment type="pathway">
    <text evidence="1">Cell wall biogenesis; peptidoglycan recycling.</text>
</comment>